<reference evidence="5" key="1">
    <citation type="journal article" date="2017" name="Genome Biol.">
        <title>Comparative genomics reveals high biological diversity and specific adaptations in the industrially and medically important fungal genus Aspergillus.</title>
        <authorList>
            <person name="de Vries R.P."/>
            <person name="Riley R."/>
            <person name="Wiebenga A."/>
            <person name="Aguilar-Osorio G."/>
            <person name="Amillis S."/>
            <person name="Uchima C.A."/>
            <person name="Anderluh G."/>
            <person name="Asadollahi M."/>
            <person name="Askin M."/>
            <person name="Barry K."/>
            <person name="Battaglia E."/>
            <person name="Bayram O."/>
            <person name="Benocci T."/>
            <person name="Braus-Stromeyer S.A."/>
            <person name="Caldana C."/>
            <person name="Canovas D."/>
            <person name="Cerqueira G.C."/>
            <person name="Chen F."/>
            <person name="Chen W."/>
            <person name="Choi C."/>
            <person name="Clum A."/>
            <person name="Dos Santos R.A."/>
            <person name="Damasio A.R."/>
            <person name="Diallinas G."/>
            <person name="Emri T."/>
            <person name="Fekete E."/>
            <person name="Flipphi M."/>
            <person name="Freyberg S."/>
            <person name="Gallo A."/>
            <person name="Gournas C."/>
            <person name="Habgood R."/>
            <person name="Hainaut M."/>
            <person name="Harispe M.L."/>
            <person name="Henrissat B."/>
            <person name="Hilden K.S."/>
            <person name="Hope R."/>
            <person name="Hossain A."/>
            <person name="Karabika E."/>
            <person name="Karaffa L."/>
            <person name="Karanyi Z."/>
            <person name="Krasevec N."/>
            <person name="Kuo A."/>
            <person name="Kusch H."/>
            <person name="LaButti K."/>
            <person name="Lagendijk E.L."/>
            <person name="Lapidus A."/>
            <person name="Levasseur A."/>
            <person name="Lindquist E."/>
            <person name="Lipzen A."/>
            <person name="Logrieco A.F."/>
            <person name="MacCabe A."/>
            <person name="Maekelae M.R."/>
            <person name="Malavazi I."/>
            <person name="Melin P."/>
            <person name="Meyer V."/>
            <person name="Mielnichuk N."/>
            <person name="Miskei M."/>
            <person name="Molnar A.P."/>
            <person name="Mule G."/>
            <person name="Ngan C.Y."/>
            <person name="Orejas M."/>
            <person name="Orosz E."/>
            <person name="Ouedraogo J.P."/>
            <person name="Overkamp K.M."/>
            <person name="Park H.-S."/>
            <person name="Perrone G."/>
            <person name="Piumi F."/>
            <person name="Punt P.J."/>
            <person name="Ram A.F."/>
            <person name="Ramon A."/>
            <person name="Rauscher S."/>
            <person name="Record E."/>
            <person name="Riano-Pachon D.M."/>
            <person name="Robert V."/>
            <person name="Roehrig J."/>
            <person name="Ruller R."/>
            <person name="Salamov A."/>
            <person name="Salih N.S."/>
            <person name="Samson R.A."/>
            <person name="Sandor E."/>
            <person name="Sanguinetti M."/>
            <person name="Schuetze T."/>
            <person name="Sepcic K."/>
            <person name="Shelest E."/>
            <person name="Sherlock G."/>
            <person name="Sophianopoulou V."/>
            <person name="Squina F.M."/>
            <person name="Sun H."/>
            <person name="Susca A."/>
            <person name="Todd R.B."/>
            <person name="Tsang A."/>
            <person name="Unkles S.E."/>
            <person name="van de Wiele N."/>
            <person name="van Rossen-Uffink D."/>
            <person name="Oliveira J.V."/>
            <person name="Vesth T.C."/>
            <person name="Visser J."/>
            <person name="Yu J.-H."/>
            <person name="Zhou M."/>
            <person name="Andersen M.R."/>
            <person name="Archer D.B."/>
            <person name="Baker S.E."/>
            <person name="Benoit I."/>
            <person name="Brakhage A.A."/>
            <person name="Braus G.H."/>
            <person name="Fischer R."/>
            <person name="Frisvad J.C."/>
            <person name="Goldman G.H."/>
            <person name="Houbraken J."/>
            <person name="Oakley B."/>
            <person name="Pocsi I."/>
            <person name="Scazzocchio C."/>
            <person name="Seiboth B."/>
            <person name="vanKuyk P.A."/>
            <person name="Wortman J."/>
            <person name="Dyer P.S."/>
            <person name="Grigoriev I.V."/>
        </authorList>
    </citation>
    <scope>NUCLEOTIDE SEQUENCE [LARGE SCALE GENOMIC DNA]</scope>
    <source>
        <strain evidence="5">DTO 134E9</strain>
    </source>
</reference>
<evidence type="ECO:0000256" key="1">
    <source>
        <dbReference type="ARBA" id="ARBA00004123"/>
    </source>
</evidence>
<feature type="compositionally biased region" description="Pro residues" evidence="3">
    <location>
        <begin position="120"/>
        <end position="134"/>
    </location>
</feature>
<name>A0A1L9RXR0_ASPWE</name>
<dbReference type="InterPro" id="IPR021858">
    <property type="entry name" value="Fun_TF"/>
</dbReference>
<dbReference type="RefSeq" id="XP_040693304.1">
    <property type="nucleotide sequence ID" value="XM_040834899.1"/>
</dbReference>
<dbReference type="STRING" id="1073089.A0A1L9RXR0"/>
<dbReference type="VEuPathDB" id="FungiDB:ASPWEDRAFT_385101"/>
<evidence type="ECO:0000256" key="3">
    <source>
        <dbReference type="SAM" id="MobiDB-lite"/>
    </source>
</evidence>
<evidence type="ECO:0000313" key="5">
    <source>
        <dbReference type="Proteomes" id="UP000184383"/>
    </source>
</evidence>
<evidence type="ECO:0008006" key="6">
    <source>
        <dbReference type="Google" id="ProtNLM"/>
    </source>
</evidence>
<keyword evidence="2" id="KW-0539">Nucleus</keyword>
<dbReference type="Proteomes" id="UP000184383">
    <property type="component" value="Unassembled WGS sequence"/>
</dbReference>
<gene>
    <name evidence="4" type="ORF">ASPWEDRAFT_385101</name>
</gene>
<keyword evidence="5" id="KW-1185">Reference proteome</keyword>
<accession>A0A1L9RXR0</accession>
<dbReference type="GO" id="GO:0005634">
    <property type="term" value="C:nucleus"/>
    <property type="evidence" value="ECO:0007669"/>
    <property type="project" value="UniProtKB-SubCell"/>
</dbReference>
<feature type="region of interest" description="Disordered" evidence="3">
    <location>
        <begin position="87"/>
        <end position="134"/>
    </location>
</feature>
<dbReference type="Pfam" id="PF11951">
    <property type="entry name" value="Fungal_trans_2"/>
    <property type="match status" value="1"/>
</dbReference>
<dbReference type="PANTHER" id="PTHR37534:SF46">
    <property type="entry name" value="ZN(II)2CYS6 TRANSCRIPTION FACTOR (EUROFUNG)"/>
    <property type="match status" value="1"/>
</dbReference>
<evidence type="ECO:0000256" key="2">
    <source>
        <dbReference type="ARBA" id="ARBA00023242"/>
    </source>
</evidence>
<dbReference type="OrthoDB" id="3477330at2759"/>
<protein>
    <recommendedName>
        <fullName evidence="6">Transcription factor domain-containing protein</fullName>
    </recommendedName>
</protein>
<dbReference type="PANTHER" id="PTHR37534">
    <property type="entry name" value="TRANSCRIPTIONAL ACTIVATOR PROTEIN UGA3"/>
    <property type="match status" value="1"/>
</dbReference>
<sequence length="587" mass="65828">MTRITVRSLGKQSVNAALDSLDHTRSGPGLFHGPFGVLDLMQDNRPPTPQHEALEHGHSPRREDVEDCLAAGIDLAGPEADLGYMPVNRQPLGLTPPATERTDEDEDIRPLQPRLSPTLSAPPPHPRLSPPDVPPQAPELLRHFKDHVISFSYPLRGNPNCPWHNIHLPTAMATYAELLVSQRASHTGLSLFHSLLAASCLHRSMRSRDSSDYDTLRASTQRIASQHLYVALEEEATGRNPVEYKELLMAILSMVFLEISSGLYNNAQKLLLEAECLIRRRGLPESRKSSRVRALHHVYTWTRIMSESTCGCALVSVCPARPSSSLLSDGASKRTLRSFRLSDAASLTDLDTRIEKNNAVGHQDIHLEVMGLWNDTLFPDMYGVPESLIGLLSQAIRLANEQELLYRDPVADPDLVVNLSKRTKTLEYQILSWDKRQPSLPFSPCSSGAESDSGSRLTACYNSFAMHQSLILFYYRRVHNVNAFILQETVQKAIRFIEQACSSNQKEEYNSSLIWPCFIAACEAIDSTLQARFLHWLYDMLDRTAVNTFATAAKVAQQVWKARQETEDYTISWFDVLGHDRCPIIVV</sequence>
<comment type="subcellular location">
    <subcellularLocation>
        <location evidence="1">Nucleus</location>
    </subcellularLocation>
</comment>
<organism evidence="4 5">
    <name type="scientific">Aspergillus wentii DTO 134E9</name>
    <dbReference type="NCBI Taxonomy" id="1073089"/>
    <lineage>
        <taxon>Eukaryota</taxon>
        <taxon>Fungi</taxon>
        <taxon>Dikarya</taxon>
        <taxon>Ascomycota</taxon>
        <taxon>Pezizomycotina</taxon>
        <taxon>Eurotiomycetes</taxon>
        <taxon>Eurotiomycetidae</taxon>
        <taxon>Eurotiales</taxon>
        <taxon>Aspergillaceae</taxon>
        <taxon>Aspergillus</taxon>
        <taxon>Aspergillus subgen. Cremei</taxon>
    </lineage>
</organism>
<proteinExistence type="predicted"/>
<dbReference type="GeneID" id="63750747"/>
<dbReference type="AlphaFoldDB" id="A0A1L9RXR0"/>
<evidence type="ECO:0000313" key="4">
    <source>
        <dbReference type="EMBL" id="OJJ39628.1"/>
    </source>
</evidence>
<dbReference type="EMBL" id="KV878210">
    <property type="protein sequence ID" value="OJJ39628.1"/>
    <property type="molecule type" value="Genomic_DNA"/>
</dbReference>